<protein>
    <submittedName>
        <fullName evidence="6">Uncharacterized membrane protein</fullName>
    </submittedName>
</protein>
<evidence type="ECO:0000256" key="2">
    <source>
        <dbReference type="ARBA" id="ARBA00022723"/>
    </source>
</evidence>
<evidence type="ECO:0000259" key="5">
    <source>
        <dbReference type="Pfam" id="PF00413"/>
    </source>
</evidence>
<dbReference type="Pfam" id="PF00413">
    <property type="entry name" value="Peptidase_M10"/>
    <property type="match status" value="1"/>
</dbReference>
<evidence type="ECO:0000256" key="1">
    <source>
        <dbReference type="ARBA" id="ARBA00022670"/>
    </source>
</evidence>
<dbReference type="Proteomes" id="UP000286974">
    <property type="component" value="Unassembled WGS sequence"/>
</dbReference>
<gene>
    <name evidence="6" type="ORF">NBRC111893_1678</name>
</gene>
<proteinExistence type="predicted"/>
<comment type="caution">
    <text evidence="6">The sequence shown here is derived from an EMBL/GenBank/DDBJ whole genome shotgun (WGS) entry which is preliminary data.</text>
</comment>
<dbReference type="GO" id="GO:0008270">
    <property type="term" value="F:zinc ion binding"/>
    <property type="evidence" value="ECO:0007669"/>
    <property type="project" value="InterPro"/>
</dbReference>
<evidence type="ECO:0000256" key="4">
    <source>
        <dbReference type="ARBA" id="ARBA00022833"/>
    </source>
</evidence>
<dbReference type="GO" id="GO:0004222">
    <property type="term" value="F:metalloendopeptidase activity"/>
    <property type="evidence" value="ECO:0007669"/>
    <property type="project" value="InterPro"/>
</dbReference>
<dbReference type="GO" id="GO:0006508">
    <property type="term" value="P:proteolysis"/>
    <property type="evidence" value="ECO:0007669"/>
    <property type="project" value="UniProtKB-KW"/>
</dbReference>
<dbReference type="SUPFAM" id="SSF55486">
    <property type="entry name" value="Metalloproteases ('zincins'), catalytic domain"/>
    <property type="match status" value="2"/>
</dbReference>
<dbReference type="EMBL" id="BEXA01000003">
    <property type="protein sequence ID" value="GAY73532.1"/>
    <property type="molecule type" value="Genomic_DNA"/>
</dbReference>
<dbReference type="AlphaFoldDB" id="A0A401FMD1"/>
<dbReference type="Gene3D" id="3.40.390.10">
    <property type="entry name" value="Collagenase (Catalytic Domain)"/>
    <property type="match status" value="1"/>
</dbReference>
<feature type="domain" description="Peptidase M10 metallopeptidase" evidence="5">
    <location>
        <begin position="89"/>
        <end position="159"/>
    </location>
</feature>
<keyword evidence="4" id="KW-0862">Zinc</keyword>
<name>A0A401FMD1_9LACO</name>
<dbReference type="InterPro" id="IPR024079">
    <property type="entry name" value="MetalloPept_cat_dom_sf"/>
</dbReference>
<dbReference type="InterPro" id="IPR001818">
    <property type="entry name" value="Pept_M10_metallopeptidase"/>
</dbReference>
<evidence type="ECO:0000313" key="6">
    <source>
        <dbReference type="EMBL" id="GAY73532.1"/>
    </source>
</evidence>
<reference evidence="6 7" key="1">
    <citation type="submission" date="2017-11" db="EMBL/GenBank/DDBJ databases">
        <title>Draft Genome Sequence of Lactobacillus curieae NBRC 111893 isolated from Koso, a Japanese sugar-Vegetable Fermented Beverage.</title>
        <authorList>
            <person name="Chiou T.Y."/>
            <person name="Oshima K."/>
            <person name="Suda W."/>
            <person name="Hattori M."/>
            <person name="Takahashi T."/>
        </authorList>
    </citation>
    <scope>NUCLEOTIDE SEQUENCE [LARGE SCALE GENOMIC DNA]</scope>
    <source>
        <strain evidence="6 7">NBRC111893</strain>
    </source>
</reference>
<dbReference type="GO" id="GO:0031012">
    <property type="term" value="C:extracellular matrix"/>
    <property type="evidence" value="ECO:0007669"/>
    <property type="project" value="InterPro"/>
</dbReference>
<sequence length="198" mass="22106">MGRKALTYGTKSNHTLTFSVSKQKATLADESDAWWSPSDKKMQVRYSFYVAAPKTLANEIMGNSMAKLVSQANTNIDNYAATLDHSDPDYTQKFNAYRQQQVTGVQSQLTAEKNDITTSKLGYKARTLDYASTLAHEFGHALGLNHSPNKNDAMYYASSTPQIFDYDKLKANTNGFNPLTYTDVTRAQLALRMFSALK</sequence>
<keyword evidence="2" id="KW-0479">Metal-binding</keyword>
<keyword evidence="3" id="KW-0378">Hydrolase</keyword>
<accession>A0A401FMD1</accession>
<evidence type="ECO:0000313" key="7">
    <source>
        <dbReference type="Proteomes" id="UP000286974"/>
    </source>
</evidence>
<keyword evidence="7" id="KW-1185">Reference proteome</keyword>
<keyword evidence="1" id="KW-0645">Protease</keyword>
<organism evidence="6 7">
    <name type="scientific">Lentilactobacillus kosonis</name>
    <dbReference type="NCBI Taxonomy" id="2810561"/>
    <lineage>
        <taxon>Bacteria</taxon>
        <taxon>Bacillati</taxon>
        <taxon>Bacillota</taxon>
        <taxon>Bacilli</taxon>
        <taxon>Lactobacillales</taxon>
        <taxon>Lactobacillaceae</taxon>
        <taxon>Lentilactobacillus</taxon>
    </lineage>
</organism>
<evidence type="ECO:0000256" key="3">
    <source>
        <dbReference type="ARBA" id="ARBA00022801"/>
    </source>
</evidence>